<protein>
    <submittedName>
        <fullName evidence="1">Uncharacterized protein</fullName>
    </submittedName>
</protein>
<name>A0ACC0WC80_9STRA</name>
<comment type="caution">
    <text evidence="1">The sequence shown here is derived from an EMBL/GenBank/DDBJ whole genome shotgun (WGS) entry which is preliminary data.</text>
</comment>
<reference evidence="1 2" key="1">
    <citation type="journal article" date="2022" name="bioRxiv">
        <title>The genome of the oomycete Peronosclerospora sorghi, a cosmopolitan pathogen of maize and sorghum, is inflated with dispersed pseudogenes.</title>
        <authorList>
            <person name="Fletcher K."/>
            <person name="Martin F."/>
            <person name="Isakeit T."/>
            <person name="Cavanaugh K."/>
            <person name="Magill C."/>
            <person name="Michelmore R."/>
        </authorList>
    </citation>
    <scope>NUCLEOTIDE SEQUENCE [LARGE SCALE GENOMIC DNA]</scope>
    <source>
        <strain evidence="1">P6</strain>
    </source>
</reference>
<keyword evidence="2" id="KW-1185">Reference proteome</keyword>
<accession>A0ACC0WC80</accession>
<dbReference type="Proteomes" id="UP001163321">
    <property type="component" value="Chromosome 3"/>
</dbReference>
<sequence length="272" mass="30589">MRFVLDDENSHITGHFDVMDCKSGPNRTNVMVVVRIIHLINLVVLVLKQGSATFDVLQSNDDVGFETRRRETLVLLRSGPDAFEEVNDTCRGIKRVKRQPTVLEDSDMSLNSDQDQSTGDEVKELSVVAFLVALAKDMIQRDFETSKSTGCGWIGQAILDPWQESRFDHGARSSLVDYKKRYFATLDENAHFTIETLSKIPGLEVVVPQGAMYDMVKVQTDVLTTINDDFNFMQKLLEEESVFVLPGQVTNYHVNRAIVVRRPDSGALSCAQ</sequence>
<evidence type="ECO:0000313" key="2">
    <source>
        <dbReference type="Proteomes" id="UP001163321"/>
    </source>
</evidence>
<gene>
    <name evidence="1" type="ORF">PsorP6_007096</name>
</gene>
<evidence type="ECO:0000313" key="1">
    <source>
        <dbReference type="EMBL" id="KAI9915646.1"/>
    </source>
</evidence>
<dbReference type="EMBL" id="CM047582">
    <property type="protein sequence ID" value="KAI9915646.1"/>
    <property type="molecule type" value="Genomic_DNA"/>
</dbReference>
<proteinExistence type="predicted"/>
<organism evidence="1 2">
    <name type="scientific">Peronosclerospora sorghi</name>
    <dbReference type="NCBI Taxonomy" id="230839"/>
    <lineage>
        <taxon>Eukaryota</taxon>
        <taxon>Sar</taxon>
        <taxon>Stramenopiles</taxon>
        <taxon>Oomycota</taxon>
        <taxon>Peronosporomycetes</taxon>
        <taxon>Peronosporales</taxon>
        <taxon>Peronosporaceae</taxon>
        <taxon>Peronosclerospora</taxon>
    </lineage>
</organism>